<name>A0ABW3J5N1_9HYPH</name>
<evidence type="ECO:0000259" key="4">
    <source>
        <dbReference type="PROSITE" id="PS50987"/>
    </source>
</evidence>
<evidence type="ECO:0000256" key="3">
    <source>
        <dbReference type="ARBA" id="ARBA00023163"/>
    </source>
</evidence>
<dbReference type="InterPro" id="IPR011991">
    <property type="entry name" value="ArsR-like_HTH"/>
</dbReference>
<keyword evidence="6" id="KW-1185">Reference proteome</keyword>
<dbReference type="CDD" id="cd00090">
    <property type="entry name" value="HTH_ARSR"/>
    <property type="match status" value="1"/>
</dbReference>
<dbReference type="RefSeq" id="WP_379084518.1">
    <property type="nucleotide sequence ID" value="NZ_JBHTJO010000001.1"/>
</dbReference>
<dbReference type="Gene3D" id="1.10.10.10">
    <property type="entry name" value="Winged helix-like DNA-binding domain superfamily/Winged helix DNA-binding domain"/>
    <property type="match status" value="1"/>
</dbReference>
<dbReference type="NCBIfam" id="NF033788">
    <property type="entry name" value="HTH_metalloreg"/>
    <property type="match status" value="1"/>
</dbReference>
<dbReference type="PRINTS" id="PR00778">
    <property type="entry name" value="HTHARSR"/>
</dbReference>
<dbReference type="SUPFAM" id="SSF46785">
    <property type="entry name" value="Winged helix' DNA-binding domain"/>
    <property type="match status" value="1"/>
</dbReference>
<evidence type="ECO:0000256" key="2">
    <source>
        <dbReference type="ARBA" id="ARBA00023125"/>
    </source>
</evidence>
<sequence>METLDAIEIFASLAQETRLEAFRLLVRHAPDGLPAGDIARALQVPHNTMSSHLASLTRADLVEAERQSRSIIYRAKLQTVQALAGYLLKDCCGGREEICEPLIADLQSCCGENRPQSRKQQ</sequence>
<reference evidence="6" key="1">
    <citation type="journal article" date="2019" name="Int. J. Syst. Evol. Microbiol.">
        <title>The Global Catalogue of Microorganisms (GCM) 10K type strain sequencing project: providing services to taxonomists for standard genome sequencing and annotation.</title>
        <authorList>
            <consortium name="The Broad Institute Genomics Platform"/>
            <consortium name="The Broad Institute Genome Sequencing Center for Infectious Disease"/>
            <person name="Wu L."/>
            <person name="Ma J."/>
        </authorList>
    </citation>
    <scope>NUCLEOTIDE SEQUENCE [LARGE SCALE GENOMIC DNA]</scope>
    <source>
        <strain evidence="6">CCUG 61697</strain>
    </source>
</reference>
<dbReference type="PANTHER" id="PTHR43132:SF2">
    <property type="entry name" value="ARSENICAL RESISTANCE OPERON REPRESSOR ARSR-RELATED"/>
    <property type="match status" value="1"/>
</dbReference>
<keyword evidence="1" id="KW-0805">Transcription regulation</keyword>
<evidence type="ECO:0000313" key="5">
    <source>
        <dbReference type="EMBL" id="MFD0985717.1"/>
    </source>
</evidence>
<feature type="domain" description="HTH arsR-type" evidence="4">
    <location>
        <begin position="1"/>
        <end position="95"/>
    </location>
</feature>
<evidence type="ECO:0000313" key="6">
    <source>
        <dbReference type="Proteomes" id="UP001597102"/>
    </source>
</evidence>
<evidence type="ECO:0000256" key="1">
    <source>
        <dbReference type="ARBA" id="ARBA00023015"/>
    </source>
</evidence>
<dbReference type="PANTHER" id="PTHR43132">
    <property type="entry name" value="ARSENICAL RESISTANCE OPERON REPRESSOR ARSR-RELATED"/>
    <property type="match status" value="1"/>
</dbReference>
<dbReference type="InterPro" id="IPR036388">
    <property type="entry name" value="WH-like_DNA-bd_sf"/>
</dbReference>
<dbReference type="SMART" id="SM00418">
    <property type="entry name" value="HTH_ARSR"/>
    <property type="match status" value="1"/>
</dbReference>
<organism evidence="5 6">
    <name type="scientific">Methyloligella solikamskensis</name>
    <dbReference type="NCBI Taxonomy" id="1177756"/>
    <lineage>
        <taxon>Bacteria</taxon>
        <taxon>Pseudomonadati</taxon>
        <taxon>Pseudomonadota</taxon>
        <taxon>Alphaproteobacteria</taxon>
        <taxon>Hyphomicrobiales</taxon>
        <taxon>Hyphomicrobiaceae</taxon>
        <taxon>Methyloligella</taxon>
    </lineage>
</organism>
<dbReference type="InterPro" id="IPR001845">
    <property type="entry name" value="HTH_ArsR_DNA-bd_dom"/>
</dbReference>
<gene>
    <name evidence="5" type="ORF">ACFQ2F_01235</name>
</gene>
<comment type="caution">
    <text evidence="5">The sequence shown here is derived from an EMBL/GenBank/DDBJ whole genome shotgun (WGS) entry which is preliminary data.</text>
</comment>
<dbReference type="InterPro" id="IPR036390">
    <property type="entry name" value="WH_DNA-bd_sf"/>
</dbReference>
<protein>
    <submittedName>
        <fullName evidence="5">ArsR/SmtB family transcription factor</fullName>
    </submittedName>
</protein>
<keyword evidence="3" id="KW-0804">Transcription</keyword>
<dbReference type="Pfam" id="PF12840">
    <property type="entry name" value="HTH_20"/>
    <property type="match status" value="1"/>
</dbReference>
<dbReference type="EMBL" id="JBHTJO010000001">
    <property type="protein sequence ID" value="MFD0985717.1"/>
    <property type="molecule type" value="Genomic_DNA"/>
</dbReference>
<keyword evidence="2" id="KW-0238">DNA-binding</keyword>
<dbReference type="InterPro" id="IPR051011">
    <property type="entry name" value="Metal_resp_trans_reg"/>
</dbReference>
<proteinExistence type="predicted"/>
<accession>A0ABW3J5N1</accession>
<dbReference type="Proteomes" id="UP001597102">
    <property type="component" value="Unassembled WGS sequence"/>
</dbReference>
<dbReference type="PROSITE" id="PS50987">
    <property type="entry name" value="HTH_ARSR_2"/>
    <property type="match status" value="1"/>
</dbReference>